<dbReference type="PANTHER" id="PTHR23404">
    <property type="entry name" value="MOLYBDOPTERIN SYNTHASE RELATED"/>
    <property type="match status" value="1"/>
</dbReference>
<evidence type="ECO:0000256" key="1">
    <source>
        <dbReference type="ARBA" id="ARBA00005046"/>
    </source>
</evidence>
<evidence type="ECO:0000256" key="5">
    <source>
        <dbReference type="ARBA" id="ARBA00023150"/>
    </source>
</evidence>
<dbReference type="InterPro" id="IPR036563">
    <property type="entry name" value="MoaE_sf"/>
</dbReference>
<evidence type="ECO:0000313" key="13">
    <source>
        <dbReference type="Proteomes" id="UP000243469"/>
    </source>
</evidence>
<dbReference type="GO" id="GO:0006777">
    <property type="term" value="P:Mo-molybdopterin cofactor biosynthetic process"/>
    <property type="evidence" value="ECO:0007669"/>
    <property type="project" value="UniProtKB-KW"/>
</dbReference>
<evidence type="ECO:0000256" key="11">
    <source>
        <dbReference type="ARBA" id="ARBA00049878"/>
    </source>
</evidence>
<dbReference type="SUPFAM" id="SSF54690">
    <property type="entry name" value="Molybdopterin synthase subunit MoaE"/>
    <property type="match status" value="1"/>
</dbReference>
<dbReference type="NCBIfam" id="NF007959">
    <property type="entry name" value="PRK10678.1"/>
    <property type="match status" value="1"/>
</dbReference>
<evidence type="ECO:0000313" key="12">
    <source>
        <dbReference type="EMBL" id="PIE25375.1"/>
    </source>
</evidence>
<evidence type="ECO:0000256" key="4">
    <source>
        <dbReference type="ARBA" id="ARBA00013858"/>
    </source>
</evidence>
<dbReference type="Proteomes" id="UP000243469">
    <property type="component" value="Unassembled WGS sequence"/>
</dbReference>
<proteinExistence type="inferred from homology"/>
<comment type="subunit">
    <text evidence="6">Heterotetramer of 2 MoaD subunits and 2 MoaE subunits. Also stable as homodimer. The enzyme changes between these two forms during catalysis.</text>
</comment>
<evidence type="ECO:0000256" key="3">
    <source>
        <dbReference type="ARBA" id="ARBA00011950"/>
    </source>
</evidence>
<evidence type="ECO:0000256" key="2">
    <source>
        <dbReference type="ARBA" id="ARBA00005426"/>
    </source>
</evidence>
<dbReference type="EC" id="2.8.1.12" evidence="3"/>
<evidence type="ECO:0000256" key="9">
    <source>
        <dbReference type="ARBA" id="ARBA00030781"/>
    </source>
</evidence>
<dbReference type="Gene3D" id="3.90.1170.40">
    <property type="entry name" value="Molybdopterin biosynthesis MoaE subunit"/>
    <property type="match status" value="1"/>
</dbReference>
<sequence>MPITEVFVQAENFQIGELTKRLRAHDASSGAVVTFTGIVRELQSGDDALEALYLEHYPGMTEQVLKKIADQARERWTLGNIIIAHRVGMLTRNENIVFVGVGSAHRVDAFSAAQFIMDFLKQEAPFWKKEIFAQGRERWVGQKQSDMDAIARWLHERRES</sequence>
<dbReference type="EMBL" id="PDSH01000006">
    <property type="protein sequence ID" value="PIE25375.1"/>
    <property type="molecule type" value="Genomic_DNA"/>
</dbReference>
<evidence type="ECO:0000256" key="10">
    <source>
        <dbReference type="ARBA" id="ARBA00032474"/>
    </source>
</evidence>
<comment type="similarity">
    <text evidence="2">Belongs to the MoaE family.</text>
</comment>
<protein>
    <recommendedName>
        <fullName evidence="4">Molybdopterin synthase catalytic subunit</fullName>
        <ecNumber evidence="3">2.8.1.12</ecNumber>
    </recommendedName>
    <alternativeName>
        <fullName evidence="9">MPT synthase subunit 2</fullName>
    </alternativeName>
    <alternativeName>
        <fullName evidence="7">Molybdenum cofactor biosynthesis protein E</fullName>
    </alternativeName>
    <alternativeName>
        <fullName evidence="8">Molybdopterin-converting factor large subunit</fullName>
    </alternativeName>
    <alternativeName>
        <fullName evidence="10">Molybdopterin-converting factor subunit 2</fullName>
    </alternativeName>
</protein>
<accession>A0A2G6JPL3</accession>
<name>A0A2G6JPL3_NEPCE</name>
<reference evidence="12 13" key="1">
    <citation type="submission" date="2017-10" db="EMBL/GenBank/DDBJ databases">
        <title>Novel microbial diversity and functional potential in the marine mammal oral microbiome.</title>
        <authorList>
            <person name="Dudek N.K."/>
            <person name="Sun C.L."/>
            <person name="Burstein D."/>
            <person name="Kantor R.S."/>
            <person name="Aliaga Goltsman D.S."/>
            <person name="Bik E.M."/>
            <person name="Thomas B.C."/>
            <person name="Banfield J.F."/>
            <person name="Relman D.A."/>
        </authorList>
    </citation>
    <scope>NUCLEOTIDE SEQUENCE [LARGE SCALE GENOMIC DNA]</scope>
    <source>
        <strain evidence="12">DOLJORAL78_47_21</strain>
    </source>
</reference>
<gene>
    <name evidence="12" type="ORF">CSA60_00765</name>
</gene>
<comment type="catalytic activity">
    <reaction evidence="11">
        <text>2 [molybdopterin-synthase sulfur-carrier protein]-C-terminal-Gly-aminoethanethioate + cyclic pyranopterin phosphate + H2O = molybdopterin + 2 [molybdopterin-synthase sulfur-carrier protein]-C-terminal Gly-Gly + 2 H(+)</text>
        <dbReference type="Rhea" id="RHEA:26333"/>
        <dbReference type="Rhea" id="RHEA-COMP:12202"/>
        <dbReference type="Rhea" id="RHEA-COMP:19907"/>
        <dbReference type="ChEBI" id="CHEBI:15377"/>
        <dbReference type="ChEBI" id="CHEBI:15378"/>
        <dbReference type="ChEBI" id="CHEBI:58698"/>
        <dbReference type="ChEBI" id="CHEBI:59648"/>
        <dbReference type="ChEBI" id="CHEBI:90778"/>
        <dbReference type="ChEBI" id="CHEBI:232372"/>
        <dbReference type="EC" id="2.8.1.12"/>
    </reaction>
</comment>
<dbReference type="Pfam" id="PF02391">
    <property type="entry name" value="MoaE"/>
    <property type="match status" value="1"/>
</dbReference>
<dbReference type="InterPro" id="IPR003448">
    <property type="entry name" value="Mopterin_biosynth_MoaE"/>
</dbReference>
<organism evidence="12 13">
    <name type="scientific">Neptuniibacter caesariensis</name>
    <dbReference type="NCBI Taxonomy" id="207954"/>
    <lineage>
        <taxon>Bacteria</taxon>
        <taxon>Pseudomonadati</taxon>
        <taxon>Pseudomonadota</taxon>
        <taxon>Gammaproteobacteria</taxon>
        <taxon>Oceanospirillales</taxon>
        <taxon>Oceanospirillaceae</taxon>
        <taxon>Neptuniibacter</taxon>
    </lineage>
</organism>
<evidence type="ECO:0000256" key="7">
    <source>
        <dbReference type="ARBA" id="ARBA00029745"/>
    </source>
</evidence>
<evidence type="ECO:0000256" key="8">
    <source>
        <dbReference type="ARBA" id="ARBA00030407"/>
    </source>
</evidence>
<dbReference type="AlphaFoldDB" id="A0A2G6JPL3"/>
<dbReference type="UniPathway" id="UPA00344"/>
<evidence type="ECO:0000256" key="6">
    <source>
        <dbReference type="ARBA" id="ARBA00026066"/>
    </source>
</evidence>
<comment type="pathway">
    <text evidence="1">Cofactor biosynthesis; molybdopterin biosynthesis.</text>
</comment>
<dbReference type="CDD" id="cd00756">
    <property type="entry name" value="MoaE"/>
    <property type="match status" value="1"/>
</dbReference>
<keyword evidence="5" id="KW-0501">Molybdenum cofactor biosynthesis</keyword>
<dbReference type="GO" id="GO:0030366">
    <property type="term" value="F:molybdopterin synthase activity"/>
    <property type="evidence" value="ECO:0007669"/>
    <property type="project" value="UniProtKB-EC"/>
</dbReference>
<comment type="caution">
    <text evidence="12">The sequence shown here is derived from an EMBL/GenBank/DDBJ whole genome shotgun (WGS) entry which is preliminary data.</text>
</comment>